<name>A0A928VQH7_9CYAN</name>
<dbReference type="AlphaFoldDB" id="A0A928VQH7"/>
<dbReference type="EMBL" id="JADEXQ010000079">
    <property type="protein sequence ID" value="MBE9031887.1"/>
    <property type="molecule type" value="Genomic_DNA"/>
</dbReference>
<evidence type="ECO:0000313" key="2">
    <source>
        <dbReference type="Proteomes" id="UP000625316"/>
    </source>
</evidence>
<gene>
    <name evidence="1" type="ORF">IQ266_19310</name>
</gene>
<comment type="caution">
    <text evidence="1">The sequence shown here is derived from an EMBL/GenBank/DDBJ whole genome shotgun (WGS) entry which is preliminary data.</text>
</comment>
<protein>
    <submittedName>
        <fullName evidence="1">Uncharacterized protein</fullName>
    </submittedName>
</protein>
<proteinExistence type="predicted"/>
<keyword evidence="2" id="KW-1185">Reference proteome</keyword>
<sequence length="77" mass="8711">MMMQFLRGLTAWSLVILGGVQVWRMFTEGTAHARRLHQIPCPGCQYFSGDYTLKCALHPSQAGTEDAIDCMDFWGRT</sequence>
<dbReference type="Proteomes" id="UP000625316">
    <property type="component" value="Unassembled WGS sequence"/>
</dbReference>
<dbReference type="RefSeq" id="WP_264326713.1">
    <property type="nucleotide sequence ID" value="NZ_JADEXQ010000079.1"/>
</dbReference>
<reference evidence="1" key="1">
    <citation type="submission" date="2020-10" db="EMBL/GenBank/DDBJ databases">
        <authorList>
            <person name="Castelo-Branco R."/>
            <person name="Eusebio N."/>
            <person name="Adriana R."/>
            <person name="Vieira A."/>
            <person name="Brugerolle De Fraissinette N."/>
            <person name="Rezende De Castro R."/>
            <person name="Schneider M.P."/>
            <person name="Vasconcelos V."/>
            <person name="Leao P.N."/>
        </authorList>
    </citation>
    <scope>NUCLEOTIDE SEQUENCE</scope>
    <source>
        <strain evidence="1">LEGE 11480</strain>
    </source>
</reference>
<accession>A0A928VQH7</accession>
<evidence type="ECO:0000313" key="1">
    <source>
        <dbReference type="EMBL" id="MBE9031887.1"/>
    </source>
</evidence>
<organism evidence="1 2">
    <name type="scientific">Romeriopsis navalis LEGE 11480</name>
    <dbReference type="NCBI Taxonomy" id="2777977"/>
    <lineage>
        <taxon>Bacteria</taxon>
        <taxon>Bacillati</taxon>
        <taxon>Cyanobacteriota</taxon>
        <taxon>Cyanophyceae</taxon>
        <taxon>Leptolyngbyales</taxon>
        <taxon>Leptolyngbyaceae</taxon>
        <taxon>Romeriopsis</taxon>
        <taxon>Romeriopsis navalis</taxon>
    </lineage>
</organism>